<dbReference type="InParanoid" id="A0A059C8K7"/>
<dbReference type="AlphaFoldDB" id="A0A059C8K7"/>
<evidence type="ECO:0000256" key="1">
    <source>
        <dbReference type="ARBA" id="ARBA00006643"/>
    </source>
</evidence>
<dbReference type="InterPro" id="IPR046960">
    <property type="entry name" value="PPR_At4g14850-like_plant"/>
</dbReference>
<comment type="similarity">
    <text evidence="1">Belongs to the PPR family. PCMP-H subfamily.</text>
</comment>
<proteinExistence type="inferred from homology"/>
<dbReference type="EMBL" id="KK198757">
    <property type="protein sequence ID" value="KCW74275.1"/>
    <property type="molecule type" value="Genomic_DNA"/>
</dbReference>
<dbReference type="OMA" id="HGHYACM"/>
<dbReference type="Gramene" id="KCW74275">
    <property type="protein sequence ID" value="KCW74275"/>
    <property type="gene ID" value="EUGRSUZ_E02925"/>
</dbReference>
<dbReference type="STRING" id="71139.A0A059C8K7"/>
<dbReference type="PANTHER" id="PTHR47926">
    <property type="entry name" value="PENTATRICOPEPTIDE REPEAT-CONTAINING PROTEIN"/>
    <property type="match status" value="1"/>
</dbReference>
<dbReference type="GO" id="GO:0009451">
    <property type="term" value="P:RNA modification"/>
    <property type="evidence" value="ECO:0007669"/>
    <property type="project" value="InterPro"/>
</dbReference>
<dbReference type="InterPro" id="IPR032867">
    <property type="entry name" value="DYW_dom"/>
</dbReference>
<dbReference type="GO" id="GO:0008270">
    <property type="term" value="F:zinc ion binding"/>
    <property type="evidence" value="ECO:0007669"/>
    <property type="project" value="InterPro"/>
</dbReference>
<protein>
    <recommendedName>
        <fullName evidence="2">DYW domain-containing protein</fullName>
    </recommendedName>
</protein>
<evidence type="ECO:0000313" key="3">
    <source>
        <dbReference type="EMBL" id="KCW74275.1"/>
    </source>
</evidence>
<name>A0A059C8K7_EUCGR</name>
<dbReference type="GO" id="GO:0003723">
    <property type="term" value="F:RNA binding"/>
    <property type="evidence" value="ECO:0007669"/>
    <property type="project" value="InterPro"/>
</dbReference>
<accession>A0A059C8K7</accession>
<feature type="domain" description="DYW" evidence="2">
    <location>
        <begin position="151"/>
        <end position="237"/>
    </location>
</feature>
<reference evidence="3" key="1">
    <citation type="submission" date="2013-07" db="EMBL/GenBank/DDBJ databases">
        <title>The genome of Eucalyptus grandis.</title>
        <authorList>
            <person name="Schmutz J."/>
            <person name="Hayes R."/>
            <person name="Myburg A."/>
            <person name="Tuskan G."/>
            <person name="Grattapaglia D."/>
            <person name="Rokhsar D.S."/>
        </authorList>
    </citation>
    <scope>NUCLEOTIDE SEQUENCE</scope>
    <source>
        <tissue evidence="3">Leaf extractions</tissue>
    </source>
</reference>
<dbReference type="Pfam" id="PF14432">
    <property type="entry name" value="DYW_deaminase"/>
    <property type="match status" value="1"/>
</dbReference>
<dbReference type="InterPro" id="IPR011990">
    <property type="entry name" value="TPR-like_helical_dom_sf"/>
</dbReference>
<evidence type="ECO:0000259" key="2">
    <source>
        <dbReference type="Pfam" id="PF14432"/>
    </source>
</evidence>
<dbReference type="Gene3D" id="1.25.40.10">
    <property type="entry name" value="Tetratricopeptide repeat domain"/>
    <property type="match status" value="1"/>
</dbReference>
<organism evidence="3">
    <name type="scientific">Eucalyptus grandis</name>
    <name type="common">Flooded gum</name>
    <dbReference type="NCBI Taxonomy" id="71139"/>
    <lineage>
        <taxon>Eukaryota</taxon>
        <taxon>Viridiplantae</taxon>
        <taxon>Streptophyta</taxon>
        <taxon>Embryophyta</taxon>
        <taxon>Tracheophyta</taxon>
        <taxon>Spermatophyta</taxon>
        <taxon>Magnoliopsida</taxon>
        <taxon>eudicotyledons</taxon>
        <taxon>Gunneridae</taxon>
        <taxon>Pentapetalae</taxon>
        <taxon>rosids</taxon>
        <taxon>malvids</taxon>
        <taxon>Myrtales</taxon>
        <taxon>Myrtaceae</taxon>
        <taxon>Myrtoideae</taxon>
        <taxon>Eucalypteae</taxon>
        <taxon>Eucalyptus</taxon>
    </lineage>
</organism>
<sequence length="238" mass="26683">MIHGPVPPDEITLTELLSSGSHSGMLQKGRCLLRYFSGSFSIKLKHGHYACMVDVLGQCGKLEVVEDLVRNMPLKANSIVVANVLLSHFYASANRGGDILRLGVTLRDEGIVKQLGRSWITIKGQQHLFLSGPKSHPLSENIYWKLHWLKMKLSLHDMEDKQKEESLFYHSERLAVAFALISIVEGSGLTVMKNLHICGDCHSTIKLVANIVDREIVVRDPSHFCRFRSGVCSCVDYR</sequence>
<gene>
    <name evidence="3" type="ORF">EUGRSUZ_E02925</name>
</gene>